<dbReference type="GO" id="GO:0005737">
    <property type="term" value="C:cytoplasm"/>
    <property type="evidence" value="ECO:0007669"/>
    <property type="project" value="UniProtKB-SubCell"/>
</dbReference>
<dbReference type="EMBL" id="JAGSGD010000001">
    <property type="protein sequence ID" value="MBR7619776.1"/>
    <property type="molecule type" value="Genomic_DNA"/>
</dbReference>
<sequence length="216" mass="23267">MKTFGPAELLNCYARGVFPMADARDDDAVFLIDPERRGVIPLADFHLSKRLARTVRGDPFEVRIDTAFSEVVAACAASKPGRVETWINGPIESLYAELFAIGHAHSVECWLGDEMVGGLYGVSLEGAFFGESMFSTRTDASKVALVHLVARLIAGGFVLLDAQFMTEHLAQFGTEEISRAAYRRRLGKALGAAGEFQRLPAATTGAAALQVISQAS</sequence>
<name>A0A941D037_9CAUL</name>
<keyword evidence="6" id="KW-1185">Reference proteome</keyword>
<dbReference type="InterPro" id="IPR016181">
    <property type="entry name" value="Acyl_CoA_acyltransferase"/>
</dbReference>
<dbReference type="PANTHER" id="PTHR30098:SF2">
    <property type="entry name" value="LEUCYL_PHENYLALANYL-TRNA--PROTEIN TRANSFERASE"/>
    <property type="match status" value="1"/>
</dbReference>
<accession>A0A941D037</accession>
<dbReference type="Gene3D" id="3.40.630.70">
    <property type="entry name" value="Leucyl/phenylalanyl-tRNA-protein transferase, C-terminal domain"/>
    <property type="match status" value="1"/>
</dbReference>
<evidence type="ECO:0000313" key="6">
    <source>
        <dbReference type="Proteomes" id="UP000622580"/>
    </source>
</evidence>
<dbReference type="GO" id="GO:0008914">
    <property type="term" value="F:leucyl-tRNA--protein transferase activity"/>
    <property type="evidence" value="ECO:0007669"/>
    <property type="project" value="UniProtKB-UniRule"/>
</dbReference>
<comment type="catalytic activity">
    <reaction evidence="4">
        <text>N-terminal L-lysyl-[protein] + L-leucyl-tRNA(Leu) = N-terminal L-leucyl-L-lysyl-[protein] + tRNA(Leu) + H(+)</text>
        <dbReference type="Rhea" id="RHEA:12340"/>
        <dbReference type="Rhea" id="RHEA-COMP:9613"/>
        <dbReference type="Rhea" id="RHEA-COMP:9622"/>
        <dbReference type="Rhea" id="RHEA-COMP:12670"/>
        <dbReference type="Rhea" id="RHEA-COMP:12671"/>
        <dbReference type="ChEBI" id="CHEBI:15378"/>
        <dbReference type="ChEBI" id="CHEBI:65249"/>
        <dbReference type="ChEBI" id="CHEBI:78442"/>
        <dbReference type="ChEBI" id="CHEBI:78494"/>
        <dbReference type="ChEBI" id="CHEBI:133043"/>
        <dbReference type="EC" id="2.3.2.6"/>
    </reaction>
</comment>
<evidence type="ECO:0000256" key="2">
    <source>
        <dbReference type="ARBA" id="ARBA00022679"/>
    </source>
</evidence>
<keyword evidence="3 4" id="KW-0012">Acyltransferase</keyword>
<dbReference type="InterPro" id="IPR004616">
    <property type="entry name" value="Leu/Phe-tRNA_Trfase"/>
</dbReference>
<gene>
    <name evidence="4 5" type="primary">aat</name>
    <name evidence="5" type="ORF">JKL49_10285</name>
</gene>
<dbReference type="Pfam" id="PF03588">
    <property type="entry name" value="Leu_Phe_trans"/>
    <property type="match status" value="1"/>
</dbReference>
<evidence type="ECO:0000313" key="5">
    <source>
        <dbReference type="EMBL" id="MBR7619776.1"/>
    </source>
</evidence>
<comment type="catalytic activity">
    <reaction evidence="4">
        <text>N-terminal L-arginyl-[protein] + L-leucyl-tRNA(Leu) = N-terminal L-leucyl-L-arginyl-[protein] + tRNA(Leu) + H(+)</text>
        <dbReference type="Rhea" id="RHEA:50416"/>
        <dbReference type="Rhea" id="RHEA-COMP:9613"/>
        <dbReference type="Rhea" id="RHEA-COMP:9622"/>
        <dbReference type="Rhea" id="RHEA-COMP:12672"/>
        <dbReference type="Rhea" id="RHEA-COMP:12673"/>
        <dbReference type="ChEBI" id="CHEBI:15378"/>
        <dbReference type="ChEBI" id="CHEBI:64719"/>
        <dbReference type="ChEBI" id="CHEBI:78442"/>
        <dbReference type="ChEBI" id="CHEBI:78494"/>
        <dbReference type="ChEBI" id="CHEBI:133044"/>
        <dbReference type="EC" id="2.3.2.6"/>
    </reaction>
</comment>
<dbReference type="InterPro" id="IPR042203">
    <property type="entry name" value="Leu/Phe-tRNA_Trfase_C"/>
</dbReference>
<keyword evidence="1 4" id="KW-0963">Cytoplasm</keyword>
<protein>
    <recommendedName>
        <fullName evidence="4">Leucyl/phenylalanyl-tRNA--protein transferase</fullName>
        <ecNumber evidence="4">2.3.2.6</ecNumber>
    </recommendedName>
    <alternativeName>
        <fullName evidence="4">L/F-transferase</fullName>
    </alternativeName>
    <alternativeName>
        <fullName evidence="4">Leucyltransferase</fullName>
    </alternativeName>
    <alternativeName>
        <fullName evidence="4">Phenyalanyltransferase</fullName>
    </alternativeName>
</protein>
<evidence type="ECO:0000256" key="3">
    <source>
        <dbReference type="ARBA" id="ARBA00023315"/>
    </source>
</evidence>
<evidence type="ECO:0000256" key="4">
    <source>
        <dbReference type="HAMAP-Rule" id="MF_00688"/>
    </source>
</evidence>
<comment type="catalytic activity">
    <reaction evidence="4">
        <text>L-phenylalanyl-tRNA(Phe) + an N-terminal L-alpha-aminoacyl-[protein] = an N-terminal L-phenylalanyl-L-alpha-aminoacyl-[protein] + tRNA(Phe)</text>
        <dbReference type="Rhea" id="RHEA:43632"/>
        <dbReference type="Rhea" id="RHEA-COMP:9668"/>
        <dbReference type="Rhea" id="RHEA-COMP:9699"/>
        <dbReference type="Rhea" id="RHEA-COMP:10636"/>
        <dbReference type="Rhea" id="RHEA-COMP:10637"/>
        <dbReference type="ChEBI" id="CHEBI:78442"/>
        <dbReference type="ChEBI" id="CHEBI:78531"/>
        <dbReference type="ChEBI" id="CHEBI:78597"/>
        <dbReference type="ChEBI" id="CHEBI:83561"/>
        <dbReference type="EC" id="2.3.2.6"/>
    </reaction>
</comment>
<dbReference type="HAMAP" id="MF_00688">
    <property type="entry name" value="Leu_Phe_trans"/>
    <property type="match status" value="1"/>
</dbReference>
<dbReference type="Proteomes" id="UP000622580">
    <property type="component" value="Unassembled WGS sequence"/>
</dbReference>
<dbReference type="SUPFAM" id="SSF55729">
    <property type="entry name" value="Acyl-CoA N-acyltransferases (Nat)"/>
    <property type="match status" value="1"/>
</dbReference>
<evidence type="ECO:0000256" key="1">
    <source>
        <dbReference type="ARBA" id="ARBA00022490"/>
    </source>
</evidence>
<keyword evidence="2 4" id="KW-0808">Transferase</keyword>
<comment type="function">
    <text evidence="4">Functions in the N-end rule pathway of protein degradation where it conjugates Leu, Phe and, less efficiently, Met from aminoacyl-tRNAs to the N-termini of proteins containing an N-terminal arginine or lysine.</text>
</comment>
<comment type="subcellular location">
    <subcellularLocation>
        <location evidence="4">Cytoplasm</location>
    </subcellularLocation>
</comment>
<dbReference type="AlphaFoldDB" id="A0A941D037"/>
<proteinExistence type="inferred from homology"/>
<dbReference type="PANTHER" id="PTHR30098">
    <property type="entry name" value="LEUCYL/PHENYLALANYL-TRNA--PROTEIN TRANSFERASE"/>
    <property type="match status" value="1"/>
</dbReference>
<reference evidence="5" key="1">
    <citation type="submission" date="2021-04" db="EMBL/GenBank/DDBJ databases">
        <title>Draft genome assembly of strain Phenylobacterium sp. 20VBR1 using MiniION and Illumina platforms.</title>
        <authorList>
            <person name="Thomas F.A."/>
            <person name="Krishnan K.P."/>
            <person name="Sinha R.K."/>
        </authorList>
    </citation>
    <scope>NUCLEOTIDE SEQUENCE</scope>
    <source>
        <strain evidence="5">20VBR1</strain>
    </source>
</reference>
<dbReference type="EC" id="2.3.2.6" evidence="4"/>
<dbReference type="GO" id="GO:0030163">
    <property type="term" value="P:protein catabolic process"/>
    <property type="evidence" value="ECO:0007669"/>
    <property type="project" value="UniProtKB-UniRule"/>
</dbReference>
<dbReference type="NCBIfam" id="TIGR00667">
    <property type="entry name" value="aat"/>
    <property type="match status" value="1"/>
</dbReference>
<comment type="caution">
    <text evidence="5">The sequence shown here is derived from an EMBL/GenBank/DDBJ whole genome shotgun (WGS) entry which is preliminary data.</text>
</comment>
<dbReference type="RefSeq" id="WP_215340178.1">
    <property type="nucleotide sequence ID" value="NZ_JAGSGD010000001.1"/>
</dbReference>
<organism evidence="5 6">
    <name type="scientific">Phenylobacterium glaciei</name>
    <dbReference type="NCBI Taxonomy" id="2803784"/>
    <lineage>
        <taxon>Bacteria</taxon>
        <taxon>Pseudomonadati</taxon>
        <taxon>Pseudomonadota</taxon>
        <taxon>Alphaproteobacteria</taxon>
        <taxon>Caulobacterales</taxon>
        <taxon>Caulobacteraceae</taxon>
        <taxon>Phenylobacterium</taxon>
    </lineage>
</organism>
<comment type="similarity">
    <text evidence="4">Belongs to the L/F-transferase family.</text>
</comment>